<dbReference type="EMBL" id="JAAEJV010000075">
    <property type="protein sequence ID" value="MBF5060113.1"/>
    <property type="molecule type" value="Genomic_DNA"/>
</dbReference>
<evidence type="ECO:0000256" key="3">
    <source>
        <dbReference type="ARBA" id="ARBA00022705"/>
    </source>
</evidence>
<evidence type="ECO:0000313" key="5">
    <source>
        <dbReference type="EMBL" id="MBF5060113.1"/>
    </source>
</evidence>
<gene>
    <name evidence="5" type="ORF">NEPTK9_001643</name>
</gene>
<dbReference type="Gene3D" id="1.10.8.60">
    <property type="match status" value="1"/>
</dbReference>
<name>A0ABS0B136_9BACT</name>
<dbReference type="InterPro" id="IPR005790">
    <property type="entry name" value="DNA_polIII_delta"/>
</dbReference>
<evidence type="ECO:0000256" key="1">
    <source>
        <dbReference type="ARBA" id="ARBA00022679"/>
    </source>
</evidence>
<dbReference type="PANTHER" id="PTHR34388:SF1">
    <property type="entry name" value="DNA POLYMERASE III SUBUNIT DELTA"/>
    <property type="match status" value="1"/>
</dbReference>
<dbReference type="PANTHER" id="PTHR34388">
    <property type="entry name" value="DNA POLYMERASE III SUBUNIT DELTA"/>
    <property type="match status" value="1"/>
</dbReference>
<keyword evidence="2" id="KW-0548">Nucleotidyltransferase</keyword>
<reference evidence="5 6" key="1">
    <citation type="submission" date="2020-01" db="EMBL/GenBank/DDBJ databases">
        <title>Draft genome sequence of Cand. Neptunochlamydia vexilliferae K9.</title>
        <authorList>
            <person name="Schulz F."/>
            <person name="Koestlbacher S."/>
            <person name="Wascher F."/>
            <person name="Pizzetti I."/>
            <person name="Horn M."/>
        </authorList>
    </citation>
    <scope>NUCLEOTIDE SEQUENCE [LARGE SCALE GENOMIC DNA]</scope>
    <source>
        <strain evidence="5 6">K9</strain>
    </source>
</reference>
<sequence>MKYLKMDPFQKHLDEALPDHPSPVYFVCIADADERRFVAERIVKSLGLPTQWCDGETFSRELETPSLFAEKRVLICDSYEGKQLHLSDDLILVLTSKSPTALTKKLEKEGVTLDLSGEKPWDRKPRLQRWLLEIAHAGGKKLDPAAAAYLLEFSPEAFAPLVSEVEKALVYTGDEKEVTLQAVKTIATLDPKQNGWQLSEAAVWGGPALLDDTDLYSLVGQLRYQLALGLQVAEGKPAKGSPKKIDKIRAKGLQASFYREGFQDLFELEMKLRSNISNQALLFDHFRAKLAARRDG</sequence>
<evidence type="ECO:0000256" key="4">
    <source>
        <dbReference type="ARBA" id="ARBA00022932"/>
    </source>
</evidence>
<comment type="caution">
    <text evidence="5">The sequence shown here is derived from an EMBL/GenBank/DDBJ whole genome shotgun (WGS) entry which is preliminary data.</text>
</comment>
<keyword evidence="6" id="KW-1185">Reference proteome</keyword>
<proteinExistence type="predicted"/>
<organism evidence="5 6">
    <name type="scientific">Candidatus Neptunichlamydia vexilliferae</name>
    <dbReference type="NCBI Taxonomy" id="1651774"/>
    <lineage>
        <taxon>Bacteria</taxon>
        <taxon>Pseudomonadati</taxon>
        <taxon>Chlamydiota</taxon>
        <taxon>Chlamydiia</taxon>
        <taxon>Parachlamydiales</taxon>
        <taxon>Simkaniaceae</taxon>
        <taxon>Candidatus Neptunichlamydia</taxon>
    </lineage>
</organism>
<dbReference type="SUPFAM" id="SSF52540">
    <property type="entry name" value="P-loop containing nucleoside triphosphate hydrolases"/>
    <property type="match status" value="1"/>
</dbReference>
<dbReference type="RefSeq" id="WP_194848440.1">
    <property type="nucleotide sequence ID" value="NZ_JAAEJV010000075.1"/>
</dbReference>
<evidence type="ECO:0000313" key="6">
    <source>
        <dbReference type="Proteomes" id="UP001194714"/>
    </source>
</evidence>
<evidence type="ECO:0000256" key="2">
    <source>
        <dbReference type="ARBA" id="ARBA00022695"/>
    </source>
</evidence>
<keyword evidence="1" id="KW-0808">Transferase</keyword>
<keyword evidence="4" id="KW-0239">DNA-directed DNA polymerase</keyword>
<dbReference type="Proteomes" id="UP001194714">
    <property type="component" value="Unassembled WGS sequence"/>
</dbReference>
<accession>A0ABS0B136</accession>
<dbReference type="InterPro" id="IPR027417">
    <property type="entry name" value="P-loop_NTPase"/>
</dbReference>
<keyword evidence="3" id="KW-0235">DNA replication</keyword>
<protein>
    <recommendedName>
        <fullName evidence="7">DNA polymerase III delta N-terminal domain-containing protein</fullName>
    </recommendedName>
</protein>
<evidence type="ECO:0008006" key="7">
    <source>
        <dbReference type="Google" id="ProtNLM"/>
    </source>
</evidence>